<dbReference type="AlphaFoldDB" id="A0A850TAA5"/>
<dbReference type="GO" id="GO:0016787">
    <property type="term" value="F:hydrolase activity"/>
    <property type="evidence" value="ECO:0007669"/>
    <property type="project" value="UniProtKB-KW"/>
</dbReference>
<evidence type="ECO:0000313" key="3">
    <source>
        <dbReference type="EMBL" id="NWH04306.1"/>
    </source>
</evidence>
<dbReference type="PANTHER" id="PTHR23088:SF27">
    <property type="entry name" value="DEAMINATED GLUTATHIONE AMIDASE"/>
    <property type="match status" value="1"/>
</dbReference>
<dbReference type="EMBL" id="JACADJ010000010">
    <property type="protein sequence ID" value="NWH04306.1"/>
    <property type="molecule type" value="Genomic_DNA"/>
</dbReference>
<accession>A0A850TAA5</accession>
<feature type="domain" description="CN hydrolase" evidence="2">
    <location>
        <begin position="7"/>
        <end position="242"/>
    </location>
</feature>
<dbReference type="PANTHER" id="PTHR23088">
    <property type="entry name" value="NITRILASE-RELATED"/>
    <property type="match status" value="1"/>
</dbReference>
<dbReference type="InterPro" id="IPR001110">
    <property type="entry name" value="UPF0012_CS"/>
</dbReference>
<comment type="similarity">
    <text evidence="1">Belongs to the carbon-nitrogen hydrolase superfamily. NIT1/NIT2 family.</text>
</comment>
<dbReference type="PROSITE" id="PS01227">
    <property type="entry name" value="UPF0012"/>
    <property type="match status" value="1"/>
</dbReference>
<dbReference type="Pfam" id="PF00795">
    <property type="entry name" value="CN_hydrolase"/>
    <property type="match status" value="1"/>
</dbReference>
<dbReference type="Gene3D" id="3.60.110.10">
    <property type="entry name" value="Carbon-nitrogen hydrolase"/>
    <property type="match status" value="1"/>
</dbReference>
<reference evidence="3 4" key="1">
    <citation type="submission" date="2020-06" db="EMBL/GenBank/DDBJ databases">
        <title>High-quality draft genome of sulfate reducer Desulfobacter latus type strain AcrS2 isolated from marine sediment.</title>
        <authorList>
            <person name="Hoppe M."/>
            <person name="Larsen C.K."/>
            <person name="Marshall I.P.G."/>
            <person name="Schramm A."/>
            <person name="Marietou A.G."/>
        </authorList>
    </citation>
    <scope>NUCLEOTIDE SEQUENCE [LARGE SCALE GENOMIC DNA]</scope>
    <source>
        <strain evidence="3 4">AcRS2</strain>
    </source>
</reference>
<keyword evidence="3" id="KW-0378">Hydrolase</keyword>
<comment type="caution">
    <text evidence="3">The sequence shown here is derived from an EMBL/GenBank/DDBJ whole genome shotgun (WGS) entry which is preliminary data.</text>
</comment>
<organism evidence="3 4">
    <name type="scientific">Desulfobacter latus</name>
    <dbReference type="NCBI Taxonomy" id="2292"/>
    <lineage>
        <taxon>Bacteria</taxon>
        <taxon>Pseudomonadati</taxon>
        <taxon>Thermodesulfobacteriota</taxon>
        <taxon>Desulfobacteria</taxon>
        <taxon>Desulfobacterales</taxon>
        <taxon>Desulfobacteraceae</taxon>
        <taxon>Desulfobacter</taxon>
    </lineage>
</organism>
<dbReference type="PROSITE" id="PS50263">
    <property type="entry name" value="CN_HYDROLASE"/>
    <property type="match status" value="1"/>
</dbReference>
<evidence type="ECO:0000313" key="4">
    <source>
        <dbReference type="Proteomes" id="UP000553343"/>
    </source>
</evidence>
<evidence type="ECO:0000256" key="1">
    <source>
        <dbReference type="ARBA" id="ARBA00010613"/>
    </source>
</evidence>
<dbReference type="Proteomes" id="UP000553343">
    <property type="component" value="Unassembled WGS sequence"/>
</dbReference>
<protein>
    <submittedName>
        <fullName evidence="3">Carbon-nitrogen family hydrolase</fullName>
    </submittedName>
</protein>
<proteinExistence type="inferred from homology"/>
<dbReference type="InterPro" id="IPR036526">
    <property type="entry name" value="C-N_Hydrolase_sf"/>
</dbReference>
<dbReference type="InterPro" id="IPR003010">
    <property type="entry name" value="C-N_Hydrolase"/>
</dbReference>
<dbReference type="SUPFAM" id="SSF56317">
    <property type="entry name" value="Carbon-nitrogen hydrolase"/>
    <property type="match status" value="1"/>
</dbReference>
<evidence type="ECO:0000259" key="2">
    <source>
        <dbReference type="PROSITE" id="PS50263"/>
    </source>
</evidence>
<dbReference type="RefSeq" id="WP_178365761.1">
    <property type="nucleotide sequence ID" value="NZ_JACADJ010000010.1"/>
</dbReference>
<gene>
    <name evidence="3" type="ORF">HXW94_04775</name>
</gene>
<dbReference type="CDD" id="cd07583">
    <property type="entry name" value="nitrilase_5"/>
    <property type="match status" value="1"/>
</dbReference>
<sequence length="264" mass="29392">MITKTTFKAGAVQFDVKIGNVRENLSVALSHLEHLADQGACLGVCPEFFLTGFDNENITRLMPAVKEGIQRLTEFARNRSMAVAGSLPEQGNGQIFNTLYLIDADGEIRIRYRKLHLFPLTGEHLYYARGDEMVTADTSLGRVGTMICYDLRFPELARRLFLDGARLFVVSAQWPLARVAHWQALIRARAIENQAWFICCNRTGTDPDGLVFPGSSMIVDPNGSVLAQGDDEPGIIMADIDMDLVDLVRQTIPVEQDRRGDIYG</sequence>
<name>A0A850TAA5_9BACT</name>
<keyword evidence="4" id="KW-1185">Reference proteome</keyword>